<evidence type="ECO:0000313" key="2">
    <source>
        <dbReference type="EMBL" id="MCI54494.1"/>
    </source>
</evidence>
<name>A0A392T1Y8_9FABA</name>
<dbReference type="Proteomes" id="UP000265520">
    <property type="component" value="Unassembled WGS sequence"/>
</dbReference>
<protein>
    <submittedName>
        <fullName evidence="2">Uncharacterized protein</fullName>
    </submittedName>
</protein>
<accession>A0A392T1Y8</accession>
<comment type="caution">
    <text evidence="2">The sequence shown here is derived from an EMBL/GenBank/DDBJ whole genome shotgun (WGS) entry which is preliminary data.</text>
</comment>
<dbReference type="AlphaFoldDB" id="A0A392T1Y8"/>
<reference evidence="2 3" key="1">
    <citation type="journal article" date="2018" name="Front. Plant Sci.">
        <title>Red Clover (Trifolium pratense) and Zigzag Clover (T. medium) - A Picture of Genomic Similarities and Differences.</title>
        <authorList>
            <person name="Dluhosova J."/>
            <person name="Istvanek J."/>
            <person name="Nedelnik J."/>
            <person name="Repkova J."/>
        </authorList>
    </citation>
    <scope>NUCLEOTIDE SEQUENCE [LARGE SCALE GENOMIC DNA]</scope>
    <source>
        <strain evidence="3">cv. 10/8</strain>
        <tissue evidence="2">Leaf</tissue>
    </source>
</reference>
<keyword evidence="3" id="KW-1185">Reference proteome</keyword>
<organism evidence="2 3">
    <name type="scientific">Trifolium medium</name>
    <dbReference type="NCBI Taxonomy" id="97028"/>
    <lineage>
        <taxon>Eukaryota</taxon>
        <taxon>Viridiplantae</taxon>
        <taxon>Streptophyta</taxon>
        <taxon>Embryophyta</taxon>
        <taxon>Tracheophyta</taxon>
        <taxon>Spermatophyta</taxon>
        <taxon>Magnoliopsida</taxon>
        <taxon>eudicotyledons</taxon>
        <taxon>Gunneridae</taxon>
        <taxon>Pentapetalae</taxon>
        <taxon>rosids</taxon>
        <taxon>fabids</taxon>
        <taxon>Fabales</taxon>
        <taxon>Fabaceae</taxon>
        <taxon>Papilionoideae</taxon>
        <taxon>50 kb inversion clade</taxon>
        <taxon>NPAAA clade</taxon>
        <taxon>Hologalegina</taxon>
        <taxon>IRL clade</taxon>
        <taxon>Trifolieae</taxon>
        <taxon>Trifolium</taxon>
    </lineage>
</organism>
<proteinExistence type="predicted"/>
<dbReference type="EMBL" id="LXQA010480228">
    <property type="protein sequence ID" value="MCI54494.1"/>
    <property type="molecule type" value="Genomic_DNA"/>
</dbReference>
<evidence type="ECO:0000256" key="1">
    <source>
        <dbReference type="SAM" id="MobiDB-lite"/>
    </source>
</evidence>
<feature type="region of interest" description="Disordered" evidence="1">
    <location>
        <begin position="20"/>
        <end position="47"/>
    </location>
</feature>
<evidence type="ECO:0000313" key="3">
    <source>
        <dbReference type="Proteomes" id="UP000265520"/>
    </source>
</evidence>
<sequence>MFSILPSRSKIERCPAFSPASLLKNPYEGYLKSPSPTESPERASPPH</sequence>